<dbReference type="Proteomes" id="UP001066276">
    <property type="component" value="Chromosome 6"/>
</dbReference>
<reference evidence="2" key="1">
    <citation type="journal article" date="2022" name="bioRxiv">
        <title>Sequencing and chromosome-scale assembly of the giantPleurodeles waltlgenome.</title>
        <authorList>
            <person name="Brown T."/>
            <person name="Elewa A."/>
            <person name="Iarovenko S."/>
            <person name="Subramanian E."/>
            <person name="Araus A.J."/>
            <person name="Petzold A."/>
            <person name="Susuki M."/>
            <person name="Suzuki K.-i.T."/>
            <person name="Hayashi T."/>
            <person name="Toyoda A."/>
            <person name="Oliveira C."/>
            <person name="Osipova E."/>
            <person name="Leigh N.D."/>
            <person name="Simon A."/>
            <person name="Yun M.H."/>
        </authorList>
    </citation>
    <scope>NUCLEOTIDE SEQUENCE</scope>
    <source>
        <strain evidence="2">20211129_DDA</strain>
        <tissue evidence="2">Liver</tissue>
    </source>
</reference>
<feature type="compositionally biased region" description="Basic and acidic residues" evidence="1">
    <location>
        <begin position="33"/>
        <end position="44"/>
    </location>
</feature>
<feature type="compositionally biased region" description="Low complexity" evidence="1">
    <location>
        <begin position="56"/>
        <end position="65"/>
    </location>
</feature>
<evidence type="ECO:0000256" key="1">
    <source>
        <dbReference type="SAM" id="MobiDB-lite"/>
    </source>
</evidence>
<name>A0AAV7QJL8_PLEWA</name>
<evidence type="ECO:0000313" key="3">
    <source>
        <dbReference type="Proteomes" id="UP001066276"/>
    </source>
</evidence>
<protein>
    <submittedName>
        <fullName evidence="2">Uncharacterized protein</fullName>
    </submittedName>
</protein>
<keyword evidence="3" id="KW-1185">Reference proteome</keyword>
<gene>
    <name evidence="2" type="ORF">NDU88_007046</name>
</gene>
<evidence type="ECO:0000313" key="2">
    <source>
        <dbReference type="EMBL" id="KAJ1140701.1"/>
    </source>
</evidence>
<organism evidence="2 3">
    <name type="scientific">Pleurodeles waltl</name>
    <name type="common">Iberian ribbed newt</name>
    <dbReference type="NCBI Taxonomy" id="8319"/>
    <lineage>
        <taxon>Eukaryota</taxon>
        <taxon>Metazoa</taxon>
        <taxon>Chordata</taxon>
        <taxon>Craniata</taxon>
        <taxon>Vertebrata</taxon>
        <taxon>Euteleostomi</taxon>
        <taxon>Amphibia</taxon>
        <taxon>Batrachia</taxon>
        <taxon>Caudata</taxon>
        <taxon>Salamandroidea</taxon>
        <taxon>Salamandridae</taxon>
        <taxon>Pleurodelinae</taxon>
        <taxon>Pleurodeles</taxon>
    </lineage>
</organism>
<feature type="region of interest" description="Disordered" evidence="1">
    <location>
        <begin position="1"/>
        <end position="74"/>
    </location>
</feature>
<accession>A0AAV7QJL8</accession>
<proteinExistence type="predicted"/>
<sequence>MLGGAQTPHNNTCAARHAHRGPRTNSGPPASPHPEDSARLEKRAAAGPATFDTGHGFPAARPGDAAGRGGTTAK</sequence>
<dbReference type="EMBL" id="JANPWB010000010">
    <property type="protein sequence ID" value="KAJ1140701.1"/>
    <property type="molecule type" value="Genomic_DNA"/>
</dbReference>
<dbReference type="AlphaFoldDB" id="A0AAV7QJL8"/>
<comment type="caution">
    <text evidence="2">The sequence shown here is derived from an EMBL/GenBank/DDBJ whole genome shotgun (WGS) entry which is preliminary data.</text>
</comment>